<feature type="compositionally biased region" description="Basic and acidic residues" evidence="1">
    <location>
        <begin position="202"/>
        <end position="212"/>
    </location>
</feature>
<comment type="caution">
    <text evidence="2">The sequence shown here is derived from an EMBL/GenBank/DDBJ whole genome shotgun (WGS) entry which is preliminary data.</text>
</comment>
<evidence type="ECO:0000313" key="3">
    <source>
        <dbReference type="Proteomes" id="UP000631114"/>
    </source>
</evidence>
<dbReference type="Proteomes" id="UP000631114">
    <property type="component" value="Unassembled WGS sequence"/>
</dbReference>
<gene>
    <name evidence="2" type="ORF">IFM89_020315</name>
</gene>
<proteinExistence type="predicted"/>
<organism evidence="2 3">
    <name type="scientific">Coptis chinensis</name>
    <dbReference type="NCBI Taxonomy" id="261450"/>
    <lineage>
        <taxon>Eukaryota</taxon>
        <taxon>Viridiplantae</taxon>
        <taxon>Streptophyta</taxon>
        <taxon>Embryophyta</taxon>
        <taxon>Tracheophyta</taxon>
        <taxon>Spermatophyta</taxon>
        <taxon>Magnoliopsida</taxon>
        <taxon>Ranunculales</taxon>
        <taxon>Ranunculaceae</taxon>
        <taxon>Coptidoideae</taxon>
        <taxon>Coptis</taxon>
    </lineage>
</organism>
<dbReference type="AlphaFoldDB" id="A0A835HIU3"/>
<keyword evidence="3" id="KW-1185">Reference proteome</keyword>
<sequence>MAECSVMRRNREKEGEHNNIPTRNTCKETATTEQQEEPQRKGKNRNKRRNRNKDTLAGPSGTKDSHNMHNNNSKTCEVFHDTSSELVETNDRVHNDAPSSIAATTTNAANLVVQENEEMGKVPDSLSEGHCSTNPIHKGGITTLVIYNSPEIVNPIHMHLVNSREQQDDLQSSKNMFQVLVEAEFLLRLPSWAEMAEEIDEESTKKEGEWQTHKKKYNKSKWMEQQLSPPSTRARVASKFSQ</sequence>
<evidence type="ECO:0000313" key="2">
    <source>
        <dbReference type="EMBL" id="KAF9601520.1"/>
    </source>
</evidence>
<dbReference type="EMBL" id="JADFTS010000006">
    <property type="protein sequence ID" value="KAF9601520.1"/>
    <property type="molecule type" value="Genomic_DNA"/>
</dbReference>
<name>A0A835HIU3_9MAGN</name>
<feature type="region of interest" description="Disordered" evidence="1">
    <location>
        <begin position="200"/>
        <end position="242"/>
    </location>
</feature>
<feature type="region of interest" description="Disordered" evidence="1">
    <location>
        <begin position="1"/>
        <end position="73"/>
    </location>
</feature>
<evidence type="ECO:0000256" key="1">
    <source>
        <dbReference type="SAM" id="MobiDB-lite"/>
    </source>
</evidence>
<reference evidence="2 3" key="1">
    <citation type="submission" date="2020-10" db="EMBL/GenBank/DDBJ databases">
        <title>The Coptis chinensis genome and diversification of protoberbering-type alkaloids.</title>
        <authorList>
            <person name="Wang B."/>
            <person name="Shu S."/>
            <person name="Song C."/>
            <person name="Liu Y."/>
        </authorList>
    </citation>
    <scope>NUCLEOTIDE SEQUENCE [LARGE SCALE GENOMIC DNA]</scope>
    <source>
        <strain evidence="2">HL-2020</strain>
        <tissue evidence="2">Leaf</tissue>
    </source>
</reference>
<protein>
    <submittedName>
        <fullName evidence="2">Uncharacterized protein</fullName>
    </submittedName>
</protein>
<accession>A0A835HIU3</accession>
<feature type="compositionally biased region" description="Basic residues" evidence="1">
    <location>
        <begin position="41"/>
        <end position="51"/>
    </location>
</feature>